<dbReference type="InterPro" id="IPR007867">
    <property type="entry name" value="GMC_OxRtase_C"/>
</dbReference>
<evidence type="ECO:0000259" key="7">
    <source>
        <dbReference type="Pfam" id="PF00732"/>
    </source>
</evidence>
<feature type="domain" description="Glucose-methanol-choline oxidoreductase N-terminal" evidence="7">
    <location>
        <begin position="213"/>
        <end position="293"/>
    </location>
</feature>
<dbReference type="SUPFAM" id="SSF54373">
    <property type="entry name" value="FAD-linked reductases, C-terminal domain"/>
    <property type="match status" value="1"/>
</dbReference>
<feature type="region of interest" description="Disordered" evidence="6">
    <location>
        <begin position="63"/>
        <end position="89"/>
    </location>
</feature>
<feature type="domain" description="Glucose-methanol-choline oxidoreductase C-terminal" evidence="8">
    <location>
        <begin position="378"/>
        <end position="491"/>
    </location>
</feature>
<dbReference type="SUPFAM" id="SSF51905">
    <property type="entry name" value="FAD/NAD(P)-binding domain"/>
    <property type="match status" value="1"/>
</dbReference>
<dbReference type="Proteomes" id="UP000576969">
    <property type="component" value="Unassembled WGS sequence"/>
</dbReference>
<proteinExistence type="inferred from homology"/>
<keyword evidence="3" id="KW-0285">Flavoprotein</keyword>
<name>A0A7Y9GKK4_9MICO</name>
<dbReference type="GO" id="GO:0050660">
    <property type="term" value="F:flavin adenine dinucleotide binding"/>
    <property type="evidence" value="ECO:0007669"/>
    <property type="project" value="InterPro"/>
</dbReference>
<keyword evidence="10" id="KW-1185">Reference proteome</keyword>
<evidence type="ECO:0000259" key="8">
    <source>
        <dbReference type="Pfam" id="PF05199"/>
    </source>
</evidence>
<dbReference type="InterPro" id="IPR051473">
    <property type="entry name" value="P2Ox-like"/>
</dbReference>
<gene>
    <name evidence="9" type="ORF">BJ991_000268</name>
</gene>
<dbReference type="InterPro" id="IPR000172">
    <property type="entry name" value="GMC_OxRdtase_N"/>
</dbReference>
<protein>
    <submittedName>
        <fullName evidence="9">Choline dehydrogenase-like flavoprotein</fullName>
    </submittedName>
</protein>
<dbReference type="Pfam" id="PF05199">
    <property type="entry name" value="GMC_oxred_C"/>
    <property type="match status" value="1"/>
</dbReference>
<evidence type="ECO:0000256" key="1">
    <source>
        <dbReference type="ARBA" id="ARBA00001974"/>
    </source>
</evidence>
<dbReference type="AlphaFoldDB" id="A0A7Y9GKK4"/>
<dbReference type="EMBL" id="JACCBV010000001">
    <property type="protein sequence ID" value="NYE18240.1"/>
    <property type="molecule type" value="Genomic_DNA"/>
</dbReference>
<dbReference type="RefSeq" id="WP_179486778.1">
    <property type="nucleotide sequence ID" value="NZ_JACCBV010000001.1"/>
</dbReference>
<evidence type="ECO:0000256" key="4">
    <source>
        <dbReference type="ARBA" id="ARBA00022827"/>
    </source>
</evidence>
<comment type="caution">
    <text evidence="9">The sequence shown here is derived from an EMBL/GenBank/DDBJ whole genome shotgun (WGS) entry which is preliminary data.</text>
</comment>
<organism evidence="9 10">
    <name type="scientific">Microbacterium immunditiarum</name>
    <dbReference type="NCBI Taxonomy" id="337480"/>
    <lineage>
        <taxon>Bacteria</taxon>
        <taxon>Bacillati</taxon>
        <taxon>Actinomycetota</taxon>
        <taxon>Actinomycetes</taxon>
        <taxon>Micrococcales</taxon>
        <taxon>Microbacteriaceae</taxon>
        <taxon>Microbacterium</taxon>
    </lineage>
</organism>
<dbReference type="Gene3D" id="3.50.50.60">
    <property type="entry name" value="FAD/NAD(P)-binding domain"/>
    <property type="match status" value="2"/>
</dbReference>
<dbReference type="GO" id="GO:0016614">
    <property type="term" value="F:oxidoreductase activity, acting on CH-OH group of donors"/>
    <property type="evidence" value="ECO:0007669"/>
    <property type="project" value="InterPro"/>
</dbReference>
<evidence type="ECO:0000256" key="5">
    <source>
        <dbReference type="ARBA" id="ARBA00023002"/>
    </source>
</evidence>
<comment type="similarity">
    <text evidence="2">Belongs to the GMC oxidoreductase family.</text>
</comment>
<sequence>MSRYPAGVDVAIVGSGPTGAAYARILSERVPDAVVAMFEVGPTVSDPAGSHVKNIVDPDVRAAAQRRSEGPGAGQAKFDNPGAVKAGERRARPGTFLLADGYQVEGEDGLPVAAFSSNVGGMAAHWTGACPRPGGSERIDFLPDLDELLDESDRLLGVTTDAFDAAPFTELVRERLAAAVDDGRPEKARVQRMPLAVHRREDGRLVWSGSDVVLGDVTRANPNFSLYDDSLVTRVIVEDGRAAGVTVRDLSTGETQEVRARFVVVAADALRTPQVLWASGIRPDALGRTLNDQSQVVYAARLRGIEPPAEDQVAAAGALSEQSGVTWVPFADDLPFHGQIMQLDASPVPLADDDPVIPGSIVGLGLFCAKDLQWDDRVEFTEDLDPYGMPAMRVRYRLTERDRAVLERAREEIVRLANAIGEPIGDRPFTMPLGASLHYQGTTRMGEVDDGRSVCGPDSEVWGVPGLFVAGNGVIPTATACNPTLTAVALAVRGARRVAAELDRRGPLLSSNSDIRV</sequence>
<evidence type="ECO:0000256" key="2">
    <source>
        <dbReference type="ARBA" id="ARBA00010790"/>
    </source>
</evidence>
<evidence type="ECO:0000313" key="10">
    <source>
        <dbReference type="Proteomes" id="UP000576969"/>
    </source>
</evidence>
<dbReference type="Pfam" id="PF00732">
    <property type="entry name" value="GMC_oxred_N"/>
    <property type="match status" value="1"/>
</dbReference>
<comment type="cofactor">
    <cofactor evidence="1">
        <name>FAD</name>
        <dbReference type="ChEBI" id="CHEBI:57692"/>
    </cofactor>
</comment>
<keyword evidence="5" id="KW-0560">Oxidoreductase</keyword>
<dbReference type="InterPro" id="IPR036188">
    <property type="entry name" value="FAD/NAD-bd_sf"/>
</dbReference>
<evidence type="ECO:0000256" key="6">
    <source>
        <dbReference type="SAM" id="MobiDB-lite"/>
    </source>
</evidence>
<dbReference type="PANTHER" id="PTHR42784">
    <property type="entry name" value="PYRANOSE 2-OXIDASE"/>
    <property type="match status" value="1"/>
</dbReference>
<reference evidence="9 10" key="1">
    <citation type="submission" date="2020-07" db="EMBL/GenBank/DDBJ databases">
        <title>Sequencing the genomes of 1000 actinobacteria strains.</title>
        <authorList>
            <person name="Klenk H.-P."/>
        </authorList>
    </citation>
    <scope>NUCLEOTIDE SEQUENCE [LARGE SCALE GENOMIC DNA]</scope>
    <source>
        <strain evidence="9 10">DSM 24662</strain>
    </source>
</reference>
<evidence type="ECO:0000313" key="9">
    <source>
        <dbReference type="EMBL" id="NYE18240.1"/>
    </source>
</evidence>
<dbReference type="PANTHER" id="PTHR42784:SF1">
    <property type="entry name" value="PYRANOSE 2-OXIDASE"/>
    <property type="match status" value="1"/>
</dbReference>
<keyword evidence="4" id="KW-0274">FAD</keyword>
<accession>A0A7Y9GKK4</accession>
<evidence type="ECO:0000256" key="3">
    <source>
        <dbReference type="ARBA" id="ARBA00022630"/>
    </source>
</evidence>